<dbReference type="EMBL" id="RCNL01000003">
    <property type="protein sequence ID" value="TXL78973.1"/>
    <property type="molecule type" value="Genomic_DNA"/>
</dbReference>
<dbReference type="Proteomes" id="UP000426772">
    <property type="component" value="Unassembled WGS sequence"/>
</dbReference>
<sequence>MTTATDLAQQAIDNINALKALAEKNGGIPADVQVQLDAYAKQVDKLTRQLGSEQETREGYRVNILIDAEEIGLALEIMNKIEAGLGDNSIPQMHPTLRRQLTETLGYVTNRQKELLSFRKEGDSEPRTYEEYRMGI</sequence>
<accession>A0ABY3LGE3</accession>
<protein>
    <submittedName>
        <fullName evidence="1">Uncharacterized protein</fullName>
    </submittedName>
</protein>
<dbReference type="RefSeq" id="WP_147789069.1">
    <property type="nucleotide sequence ID" value="NZ_RCNL01000003.1"/>
</dbReference>
<gene>
    <name evidence="1" type="ORF">D9O29_08655</name>
</gene>
<organism evidence="1 2">
    <name type="scientific">Pantoea vagans</name>
    <dbReference type="NCBI Taxonomy" id="470934"/>
    <lineage>
        <taxon>Bacteria</taxon>
        <taxon>Pseudomonadati</taxon>
        <taxon>Pseudomonadota</taxon>
        <taxon>Gammaproteobacteria</taxon>
        <taxon>Enterobacterales</taxon>
        <taxon>Erwiniaceae</taxon>
        <taxon>Pantoea</taxon>
    </lineage>
</organism>
<reference evidence="1 2" key="1">
    <citation type="submission" date="2018-10" db="EMBL/GenBank/DDBJ databases">
        <title>Draft genome sequence of Pantoea vagans isolated from corpses of the sugarcane aphid Melanaphis sacchari Zehntner.</title>
        <authorList>
            <person name="Toledo E."/>
            <person name="Pena G."/>
            <person name="Lozano L."/>
        </authorList>
    </citation>
    <scope>NUCLEOTIDE SEQUENCE [LARGE SCALE GENOMIC DNA]</scope>
    <source>
        <strain evidence="1 2">ET-90</strain>
    </source>
</reference>
<evidence type="ECO:0000313" key="2">
    <source>
        <dbReference type="Proteomes" id="UP000426772"/>
    </source>
</evidence>
<keyword evidence="2" id="KW-1185">Reference proteome</keyword>
<proteinExistence type="predicted"/>
<name>A0ABY3LGE3_9GAMM</name>
<comment type="caution">
    <text evidence="1">The sequence shown here is derived from an EMBL/GenBank/DDBJ whole genome shotgun (WGS) entry which is preliminary data.</text>
</comment>
<evidence type="ECO:0000313" key="1">
    <source>
        <dbReference type="EMBL" id="TXL78973.1"/>
    </source>
</evidence>